<gene>
    <name evidence="8" type="ORF">DI595_22285</name>
</gene>
<comment type="pathway">
    <text evidence="1">Lipid metabolism.</text>
</comment>
<evidence type="ECO:0000259" key="7">
    <source>
        <dbReference type="SMART" id="SM00563"/>
    </source>
</evidence>
<evidence type="ECO:0000256" key="1">
    <source>
        <dbReference type="ARBA" id="ARBA00005189"/>
    </source>
</evidence>
<dbReference type="SMART" id="SM00563">
    <property type="entry name" value="PlsC"/>
    <property type="match status" value="1"/>
</dbReference>
<dbReference type="AlphaFoldDB" id="A0A2W5EH28"/>
<keyword evidence="3 8" id="KW-0808">Transferase</keyword>
<organism evidence="8 9">
    <name type="scientific">Agrobacterium fabrum</name>
    <dbReference type="NCBI Taxonomy" id="1176649"/>
    <lineage>
        <taxon>Bacteria</taxon>
        <taxon>Pseudomonadati</taxon>
        <taxon>Pseudomonadota</taxon>
        <taxon>Alphaproteobacteria</taxon>
        <taxon>Hyphomicrobiales</taxon>
        <taxon>Rhizobiaceae</taxon>
        <taxon>Rhizobium/Agrobacterium group</taxon>
        <taxon>Agrobacterium</taxon>
        <taxon>Agrobacterium tumefaciens complex</taxon>
    </lineage>
</organism>
<dbReference type="EMBL" id="QFOL01000489">
    <property type="protein sequence ID" value="PZP42348.1"/>
    <property type="molecule type" value="Genomic_DNA"/>
</dbReference>
<protein>
    <submittedName>
        <fullName evidence="8">1-acyl-sn-glycerol-3-phosphate acyltransferase</fullName>
    </submittedName>
</protein>
<dbReference type="CDD" id="cd07989">
    <property type="entry name" value="LPLAT_AGPAT-like"/>
    <property type="match status" value="1"/>
</dbReference>
<evidence type="ECO:0000313" key="8">
    <source>
        <dbReference type="EMBL" id="PZP42348.1"/>
    </source>
</evidence>
<keyword evidence="6" id="KW-0812">Transmembrane</keyword>
<evidence type="ECO:0000256" key="3">
    <source>
        <dbReference type="ARBA" id="ARBA00022679"/>
    </source>
</evidence>
<dbReference type="Pfam" id="PF01553">
    <property type="entry name" value="Acyltransferase"/>
    <property type="match status" value="1"/>
</dbReference>
<keyword evidence="5 8" id="KW-0012">Acyltransferase</keyword>
<keyword evidence="6" id="KW-0472">Membrane</keyword>
<dbReference type="InterPro" id="IPR002123">
    <property type="entry name" value="Plipid/glycerol_acylTrfase"/>
</dbReference>
<dbReference type="PANTHER" id="PTHR10434:SF64">
    <property type="entry name" value="1-ACYL-SN-GLYCEROL-3-PHOSPHATE ACYLTRANSFERASE-RELATED"/>
    <property type="match status" value="1"/>
</dbReference>
<dbReference type="SUPFAM" id="SSF69593">
    <property type="entry name" value="Glycerol-3-phosphate (1)-acyltransferase"/>
    <property type="match status" value="1"/>
</dbReference>
<evidence type="ECO:0000256" key="5">
    <source>
        <dbReference type="ARBA" id="ARBA00023315"/>
    </source>
</evidence>
<reference evidence="8 9" key="1">
    <citation type="submission" date="2017-08" db="EMBL/GenBank/DDBJ databases">
        <title>Infants hospitalized years apart are colonized by the same room-sourced microbial strains.</title>
        <authorList>
            <person name="Brooks B."/>
            <person name="Olm M.R."/>
            <person name="Firek B.A."/>
            <person name="Baker R."/>
            <person name="Thomas B.C."/>
            <person name="Morowitz M.J."/>
            <person name="Banfield J.F."/>
        </authorList>
    </citation>
    <scope>NUCLEOTIDE SEQUENCE [LARGE SCALE GENOMIC DNA]</scope>
    <source>
        <strain evidence="8">S2_009_000_R2_73</strain>
    </source>
</reference>
<feature type="domain" description="Phospholipid/glycerol acyltransferase" evidence="7">
    <location>
        <begin position="66"/>
        <end position="185"/>
    </location>
</feature>
<evidence type="ECO:0000256" key="4">
    <source>
        <dbReference type="ARBA" id="ARBA00023098"/>
    </source>
</evidence>
<evidence type="ECO:0000256" key="2">
    <source>
        <dbReference type="ARBA" id="ARBA00022516"/>
    </source>
</evidence>
<dbReference type="Proteomes" id="UP000249769">
    <property type="component" value="Unassembled WGS sequence"/>
</dbReference>
<keyword evidence="2" id="KW-0444">Lipid biosynthesis</keyword>
<keyword evidence="4" id="KW-0443">Lipid metabolism</keyword>
<dbReference type="GO" id="GO:0006654">
    <property type="term" value="P:phosphatidic acid biosynthetic process"/>
    <property type="evidence" value="ECO:0007669"/>
    <property type="project" value="TreeGrafter"/>
</dbReference>
<name>A0A2W5EH28_9HYPH</name>
<dbReference type="PANTHER" id="PTHR10434">
    <property type="entry name" value="1-ACYL-SN-GLYCEROL-3-PHOSPHATE ACYLTRANSFERASE"/>
    <property type="match status" value="1"/>
</dbReference>
<sequence length="265" mass="29434">MMWLRTAYIAIVLLIVTLILLPLQLLGLAFDWRLRRRIPRLWHRIACHVLGIRVHVHGEVERAKPLMLAVNHASWKDILVLGSIADVVFIAKTEVRDWPVFGWLARLQKSIFVQREQKRSTGAQVSEIASRMADGEIVVLFPEGTTSDGNRMLAVKSSLFGAASTAAEQVPGKLVYVQPVAIAYTRVQGMAMGRYHRVIAAWPGSITLVPHLLGIIRAGAIDVDVTFGDSVPFHSTDNRKRLATDIAASIRSMLAFSLRGGWRNS</sequence>
<proteinExistence type="predicted"/>
<accession>A0A2W5EH28</accession>
<evidence type="ECO:0000313" key="9">
    <source>
        <dbReference type="Proteomes" id="UP000249769"/>
    </source>
</evidence>
<dbReference type="GO" id="GO:0003841">
    <property type="term" value="F:1-acylglycerol-3-phosphate O-acyltransferase activity"/>
    <property type="evidence" value="ECO:0007669"/>
    <property type="project" value="TreeGrafter"/>
</dbReference>
<comment type="caution">
    <text evidence="8">The sequence shown here is derived from an EMBL/GenBank/DDBJ whole genome shotgun (WGS) entry which is preliminary data.</text>
</comment>
<keyword evidence="6" id="KW-1133">Transmembrane helix</keyword>
<feature type="transmembrane region" description="Helical" evidence="6">
    <location>
        <begin position="6"/>
        <end position="30"/>
    </location>
</feature>
<evidence type="ECO:0000256" key="6">
    <source>
        <dbReference type="SAM" id="Phobius"/>
    </source>
</evidence>